<dbReference type="RefSeq" id="WP_345232055.1">
    <property type="nucleotide sequence ID" value="NZ_BAABIQ010000036.1"/>
</dbReference>
<evidence type="ECO:0000313" key="2">
    <source>
        <dbReference type="Proteomes" id="UP001501411"/>
    </source>
</evidence>
<organism evidence="1 2">
    <name type="scientific">Olivibacter ginsenosidimutans</name>
    <dbReference type="NCBI Taxonomy" id="1176537"/>
    <lineage>
        <taxon>Bacteria</taxon>
        <taxon>Pseudomonadati</taxon>
        <taxon>Bacteroidota</taxon>
        <taxon>Sphingobacteriia</taxon>
        <taxon>Sphingobacteriales</taxon>
        <taxon>Sphingobacteriaceae</taxon>
        <taxon>Olivibacter</taxon>
    </lineage>
</organism>
<protein>
    <submittedName>
        <fullName evidence="1">DUF1810 domain-containing protein</fullName>
    </submittedName>
</protein>
<comment type="caution">
    <text evidence="1">The sequence shown here is derived from an EMBL/GenBank/DDBJ whole genome shotgun (WGS) entry which is preliminary data.</text>
</comment>
<accession>A0ABP9BJ23</accession>
<dbReference type="Proteomes" id="UP001501411">
    <property type="component" value="Unassembled WGS sequence"/>
</dbReference>
<dbReference type="Pfam" id="PF08837">
    <property type="entry name" value="DUF1810"/>
    <property type="match status" value="1"/>
</dbReference>
<dbReference type="SUPFAM" id="SSF140736">
    <property type="entry name" value="Rv1873-like"/>
    <property type="match status" value="1"/>
</dbReference>
<dbReference type="Gene3D" id="1.25.40.380">
    <property type="entry name" value="Protein of unknown function DUF1810"/>
    <property type="match status" value="1"/>
</dbReference>
<gene>
    <name evidence="1" type="ORF">GCM10023231_24270</name>
</gene>
<dbReference type="PIRSF" id="PIRSF008546">
    <property type="entry name" value="UCP008546"/>
    <property type="match status" value="1"/>
</dbReference>
<keyword evidence="2" id="KW-1185">Reference proteome</keyword>
<name>A0ABP9BJ23_9SPHI</name>
<proteinExistence type="predicted"/>
<sequence>MNESYDLERFLTAQDKDYAIALTEIKNGQKKSHWMWYIFPQIKGLGYSELSQFYAINDLHEAQAYLEHPILGERFIHISNELFKLPLHDARSIFGYPDDLKLRSSLTLFQALPHTNPIFQKLLTKFFQGKKDDRTLQILANTS</sequence>
<dbReference type="EMBL" id="BAABIQ010000036">
    <property type="protein sequence ID" value="GAA4795036.1"/>
    <property type="molecule type" value="Genomic_DNA"/>
</dbReference>
<evidence type="ECO:0000313" key="1">
    <source>
        <dbReference type="EMBL" id="GAA4795036.1"/>
    </source>
</evidence>
<dbReference type="InterPro" id="IPR014937">
    <property type="entry name" value="DUF1810"/>
</dbReference>
<dbReference type="InterPro" id="IPR036287">
    <property type="entry name" value="Rv1873-like_sf"/>
</dbReference>
<reference evidence="2" key="1">
    <citation type="journal article" date="2019" name="Int. J. Syst. Evol. Microbiol.">
        <title>The Global Catalogue of Microorganisms (GCM) 10K type strain sequencing project: providing services to taxonomists for standard genome sequencing and annotation.</title>
        <authorList>
            <consortium name="The Broad Institute Genomics Platform"/>
            <consortium name="The Broad Institute Genome Sequencing Center for Infectious Disease"/>
            <person name="Wu L."/>
            <person name="Ma J."/>
        </authorList>
    </citation>
    <scope>NUCLEOTIDE SEQUENCE [LARGE SCALE GENOMIC DNA]</scope>
    <source>
        <strain evidence="2">JCM 18200</strain>
    </source>
</reference>